<feature type="domain" description="DNA replication/recombination mediator RecO N-terminal" evidence="4">
    <location>
        <begin position="1"/>
        <end position="70"/>
    </location>
</feature>
<evidence type="ECO:0000313" key="6">
    <source>
        <dbReference type="Proteomes" id="UP000031258"/>
    </source>
</evidence>
<proteinExistence type="predicted"/>
<dbReference type="PANTHER" id="PTHR33991">
    <property type="entry name" value="DNA REPAIR PROTEIN RECO"/>
    <property type="match status" value="1"/>
</dbReference>
<dbReference type="PANTHER" id="PTHR33991:SF1">
    <property type="entry name" value="DNA REPAIR PROTEIN RECO"/>
    <property type="match status" value="1"/>
</dbReference>
<keyword evidence="3" id="KW-0234">DNA repair</keyword>
<protein>
    <recommendedName>
        <fullName evidence="4">DNA replication/recombination mediator RecO N-terminal domain-containing protein</fullName>
    </recommendedName>
</protein>
<dbReference type="Proteomes" id="UP000031258">
    <property type="component" value="Unassembled WGS sequence"/>
</dbReference>
<dbReference type="Gene3D" id="1.20.1440.120">
    <property type="entry name" value="Recombination protein O, C-terminal domain"/>
    <property type="match status" value="1"/>
</dbReference>
<keyword evidence="1" id="KW-0227">DNA damage</keyword>
<dbReference type="EMBL" id="JSWE01000092">
    <property type="protein sequence ID" value="KIE05593.1"/>
    <property type="molecule type" value="Genomic_DNA"/>
</dbReference>
<dbReference type="GO" id="GO:0006310">
    <property type="term" value="P:DNA recombination"/>
    <property type="evidence" value="ECO:0007669"/>
    <property type="project" value="UniProtKB-KW"/>
</dbReference>
<dbReference type="InterPro" id="IPR022572">
    <property type="entry name" value="DNA_rep/recomb_RecO_N"/>
</dbReference>
<dbReference type="InterPro" id="IPR042242">
    <property type="entry name" value="RecO_C"/>
</dbReference>
<dbReference type="RefSeq" id="WP_039455839.1">
    <property type="nucleotide sequence ID" value="NZ_JSWE01000092.1"/>
</dbReference>
<dbReference type="GO" id="GO:0043590">
    <property type="term" value="C:bacterial nucleoid"/>
    <property type="evidence" value="ECO:0007669"/>
    <property type="project" value="TreeGrafter"/>
</dbReference>
<dbReference type="AlphaFoldDB" id="A0A0C1QNI2"/>
<dbReference type="NCBIfam" id="TIGR00613">
    <property type="entry name" value="reco"/>
    <property type="match status" value="1"/>
</dbReference>
<keyword evidence="2" id="KW-0233">DNA recombination</keyword>
<dbReference type="InterPro" id="IPR003717">
    <property type="entry name" value="RecO"/>
</dbReference>
<accession>A0A0C1QNI2</accession>
<organism evidence="5 6">
    <name type="scientific">Candidatus Jidaibacter acanthamoebae</name>
    <dbReference type="NCBI Taxonomy" id="86105"/>
    <lineage>
        <taxon>Bacteria</taxon>
        <taxon>Pseudomonadati</taxon>
        <taxon>Pseudomonadota</taxon>
        <taxon>Alphaproteobacteria</taxon>
        <taxon>Rickettsiales</taxon>
        <taxon>Candidatus Midichloriaceae</taxon>
        <taxon>Candidatus Jidaibacter</taxon>
    </lineage>
</organism>
<evidence type="ECO:0000259" key="4">
    <source>
        <dbReference type="Pfam" id="PF11967"/>
    </source>
</evidence>
<sequence>MLIEEKGIIISVRKFQESSFIIKCLLEHSGLIAGLHKTRKAKHIQEPIVGNLIQAKWQARLEEHLGFLNFENVKNTASLISGKKLPVLILDSAVNLINILVAEKEPHDTLFSSLEDLLNIIEDYQDDNLEILADYIKFEVFELLGNSGFGLDLSKCVVTNSTENLTYISPRSASAVSLEIGKPYENKLFKLPKFLLPGKTKDYAINDLKEAYKISLYFLEKHLLKPFAKPLPLARRLLQEYILQLS</sequence>
<name>A0A0C1QNI2_9RICK</name>
<dbReference type="Pfam" id="PF11967">
    <property type="entry name" value="RecO_N"/>
    <property type="match status" value="1"/>
</dbReference>
<dbReference type="STRING" id="86105.NF27_DP01370"/>
<dbReference type="SUPFAM" id="SSF57863">
    <property type="entry name" value="ArfGap/RecO-like zinc finger"/>
    <property type="match status" value="1"/>
</dbReference>
<evidence type="ECO:0000313" key="5">
    <source>
        <dbReference type="EMBL" id="KIE05593.1"/>
    </source>
</evidence>
<dbReference type="OrthoDB" id="9804792at2"/>
<dbReference type="GO" id="GO:0006302">
    <property type="term" value="P:double-strand break repair"/>
    <property type="evidence" value="ECO:0007669"/>
    <property type="project" value="TreeGrafter"/>
</dbReference>
<evidence type="ECO:0000256" key="3">
    <source>
        <dbReference type="ARBA" id="ARBA00023204"/>
    </source>
</evidence>
<comment type="caution">
    <text evidence="5">The sequence shown here is derived from an EMBL/GenBank/DDBJ whole genome shotgun (WGS) entry which is preliminary data.</text>
</comment>
<evidence type="ECO:0000256" key="1">
    <source>
        <dbReference type="ARBA" id="ARBA00022763"/>
    </source>
</evidence>
<keyword evidence="6" id="KW-1185">Reference proteome</keyword>
<evidence type="ECO:0000256" key="2">
    <source>
        <dbReference type="ARBA" id="ARBA00023172"/>
    </source>
</evidence>
<dbReference type="InterPro" id="IPR037278">
    <property type="entry name" value="ARFGAP/RecO"/>
</dbReference>
<dbReference type="Pfam" id="PF02565">
    <property type="entry name" value="RecO_C"/>
    <property type="match status" value="1"/>
</dbReference>
<gene>
    <name evidence="5" type="ORF">NF27_DP01370</name>
</gene>
<reference evidence="5 6" key="1">
    <citation type="submission" date="2014-11" db="EMBL/GenBank/DDBJ databases">
        <title>A Rickettsiales Symbiont of Amoebae With Ancient Features.</title>
        <authorList>
            <person name="Schulz F."/>
            <person name="Martijn J."/>
            <person name="Wascher F."/>
            <person name="Kostanjsek R."/>
            <person name="Ettema T.J."/>
            <person name="Horn M."/>
        </authorList>
    </citation>
    <scope>NUCLEOTIDE SEQUENCE [LARGE SCALE GENOMIC DNA]</scope>
    <source>
        <strain evidence="5 6">UWC36</strain>
    </source>
</reference>